<dbReference type="InterPro" id="IPR013830">
    <property type="entry name" value="SGNH_hydro"/>
</dbReference>
<protein>
    <submittedName>
        <fullName evidence="2">SGNH/GDSL hydrolase family protein</fullName>
    </submittedName>
</protein>
<evidence type="ECO:0000313" key="3">
    <source>
        <dbReference type="Proteomes" id="UP001212160"/>
    </source>
</evidence>
<sequence>MTKLTKPKTIVCFGDSNTHGYNSSNDGRLTEQERWTCLLDTYLGDEYRIIEEGLGGRTTVFDDPIFEGLSGLAYLFPCLMSHEPVDLLIIMLGTNDTKERFRATPANIAKGLERLTQKAIDTTAAWRDKPNILLIAPAPIEPGYENTLVAGEMGSGCIEKSRALAPLYSDTAKRLGCHFLDAGSIEGIHMYPYDYMHLSPDSHELLARKLSELIPDLF</sequence>
<organism evidence="2 3">
    <name type="scientific">Mediterraneibacter gnavus</name>
    <name type="common">Ruminococcus gnavus</name>
    <dbReference type="NCBI Taxonomy" id="33038"/>
    <lineage>
        <taxon>Bacteria</taxon>
        <taxon>Bacillati</taxon>
        <taxon>Bacillota</taxon>
        <taxon>Clostridia</taxon>
        <taxon>Lachnospirales</taxon>
        <taxon>Lachnospiraceae</taxon>
        <taxon>Mediterraneibacter</taxon>
    </lineage>
</organism>
<proteinExistence type="predicted"/>
<dbReference type="SUPFAM" id="SSF52266">
    <property type="entry name" value="SGNH hydrolase"/>
    <property type="match status" value="1"/>
</dbReference>
<dbReference type="Pfam" id="PF13472">
    <property type="entry name" value="Lipase_GDSL_2"/>
    <property type="match status" value="1"/>
</dbReference>
<gene>
    <name evidence="2" type="ORF">PNW85_16665</name>
</gene>
<feature type="domain" description="SGNH hydrolase-type esterase" evidence="1">
    <location>
        <begin position="12"/>
        <end position="204"/>
    </location>
</feature>
<dbReference type="InterPro" id="IPR036514">
    <property type="entry name" value="SGNH_hydro_sf"/>
</dbReference>
<dbReference type="GO" id="GO:0016787">
    <property type="term" value="F:hydrolase activity"/>
    <property type="evidence" value="ECO:0007669"/>
    <property type="project" value="UniProtKB-KW"/>
</dbReference>
<evidence type="ECO:0000259" key="1">
    <source>
        <dbReference type="Pfam" id="PF13472"/>
    </source>
</evidence>
<accession>A0AAW6DJK7</accession>
<keyword evidence="2" id="KW-0378">Hydrolase</keyword>
<comment type="caution">
    <text evidence="2">The sequence shown here is derived from an EMBL/GenBank/DDBJ whole genome shotgun (WGS) entry which is preliminary data.</text>
</comment>
<evidence type="ECO:0000313" key="2">
    <source>
        <dbReference type="EMBL" id="MDB8688267.1"/>
    </source>
</evidence>
<dbReference type="AlphaFoldDB" id="A0AAW6DJK7"/>
<reference evidence="2" key="1">
    <citation type="submission" date="2023-01" db="EMBL/GenBank/DDBJ databases">
        <title>Human gut microbiome strain richness.</title>
        <authorList>
            <person name="Chen-Liaw A."/>
        </authorList>
    </citation>
    <scope>NUCLEOTIDE SEQUENCE</scope>
    <source>
        <strain evidence="2">RTP21484st1_H11_RTP21484_190118</strain>
    </source>
</reference>
<name>A0AAW6DJK7_MEDGN</name>
<dbReference type="RefSeq" id="WP_272108172.1">
    <property type="nucleotide sequence ID" value="NZ_JAQMLA010000073.1"/>
</dbReference>
<dbReference type="CDD" id="cd01839">
    <property type="entry name" value="SGNH_arylesterase_like"/>
    <property type="match status" value="1"/>
</dbReference>
<dbReference type="Proteomes" id="UP001212160">
    <property type="component" value="Unassembled WGS sequence"/>
</dbReference>
<dbReference type="EMBL" id="JAQMLA010000073">
    <property type="protein sequence ID" value="MDB8688267.1"/>
    <property type="molecule type" value="Genomic_DNA"/>
</dbReference>
<dbReference type="Gene3D" id="3.40.50.1110">
    <property type="entry name" value="SGNH hydrolase"/>
    <property type="match status" value="1"/>
</dbReference>